<evidence type="ECO:0000256" key="1">
    <source>
        <dbReference type="SAM" id="Phobius"/>
    </source>
</evidence>
<dbReference type="HOGENOM" id="CLU_1536584_0_0_2"/>
<feature type="transmembrane region" description="Helical" evidence="1">
    <location>
        <begin position="148"/>
        <end position="166"/>
    </location>
</feature>
<organism evidence="2 3">
    <name type="scientific">Candidatus Nitrososphaera evergladensis SR1</name>
    <dbReference type="NCBI Taxonomy" id="1459636"/>
    <lineage>
        <taxon>Archaea</taxon>
        <taxon>Nitrososphaerota</taxon>
        <taxon>Nitrososphaeria</taxon>
        <taxon>Nitrososphaerales</taxon>
        <taxon>Nitrososphaeraceae</taxon>
        <taxon>Nitrososphaera</taxon>
    </lineage>
</organism>
<keyword evidence="1" id="KW-0812">Transmembrane</keyword>
<proteinExistence type="predicted"/>
<dbReference type="eggNOG" id="arCOG08812">
    <property type="taxonomic scope" value="Archaea"/>
</dbReference>
<reference evidence="2 3" key="1">
    <citation type="journal article" date="2014" name="PLoS ONE">
        <title>Genome Sequence of Candidatus Nitrososphaera evergladensis from Group I.1b Enriched from Everglades Soil Reveals Novel Genomic Features of the Ammonia-Oxidizing Archaea.</title>
        <authorList>
            <person name="Zhalnina K.V."/>
            <person name="Dias R."/>
            <person name="Leonard M.T."/>
            <person name="Dorr de Quadros P."/>
            <person name="Camargo F.A."/>
            <person name="Drew J.C."/>
            <person name="Farmerie W.G."/>
            <person name="Daroub S.H."/>
            <person name="Triplett E.W."/>
        </authorList>
    </citation>
    <scope>NUCLEOTIDE SEQUENCE [LARGE SCALE GENOMIC DNA]</scope>
    <source>
        <strain evidence="2 3">SR1</strain>
    </source>
</reference>
<keyword evidence="1" id="KW-1133">Transmembrane helix</keyword>
<keyword evidence="1" id="KW-0472">Membrane</keyword>
<protein>
    <submittedName>
        <fullName evidence="2">Uncharacterized protein</fullName>
    </submittedName>
</protein>
<name>A0A075MT05_9ARCH</name>
<sequence>MNIIHYPADNSTVINLRLYDNRTNQDIPWVYYHLNITTADASSTPIVNDFFQTHNGTLVLKIVSDPSLSAAKIIASREPFIGAYVADPNSPIVIMTPFIKPSGSYLLHAEIFGVYYPTNIFDDRHIKGTTFAFDGSDVVNETHAVPEFSIIYLVMAASVAGVIALFRTKIKFGL</sequence>
<accession>A0A075MT05</accession>
<dbReference type="AlphaFoldDB" id="A0A075MT05"/>
<dbReference type="EMBL" id="CP007174">
    <property type="protein sequence ID" value="AIF83922.1"/>
    <property type="molecule type" value="Genomic_DNA"/>
</dbReference>
<dbReference type="Proteomes" id="UP000028194">
    <property type="component" value="Chromosome"/>
</dbReference>
<evidence type="ECO:0000313" key="2">
    <source>
        <dbReference type="EMBL" id="AIF83922.1"/>
    </source>
</evidence>
<dbReference type="KEGG" id="nev:NTE_01862"/>
<keyword evidence="3" id="KW-1185">Reference proteome</keyword>
<evidence type="ECO:0000313" key="3">
    <source>
        <dbReference type="Proteomes" id="UP000028194"/>
    </source>
</evidence>
<gene>
    <name evidence="2" type="ORF">NTE_01862</name>
</gene>